<dbReference type="InterPro" id="IPR011013">
    <property type="entry name" value="Gal_mutarotase_sf_dom"/>
</dbReference>
<dbReference type="InterPro" id="IPR017853">
    <property type="entry name" value="GH"/>
</dbReference>
<dbReference type="InterPro" id="IPR036116">
    <property type="entry name" value="FN3_sf"/>
</dbReference>
<dbReference type="InterPro" id="IPR013780">
    <property type="entry name" value="Glyco_hydro_b"/>
</dbReference>
<dbReference type="PANTHER" id="PTHR43863:SF2">
    <property type="entry name" value="MALTASE-GLUCOAMYLASE"/>
    <property type="match status" value="1"/>
</dbReference>
<gene>
    <name evidence="7" type="ORF">LDX53_08055</name>
</gene>
<dbReference type="GO" id="GO:0005975">
    <property type="term" value="P:carbohydrate metabolic process"/>
    <property type="evidence" value="ECO:0007669"/>
    <property type="project" value="InterPro"/>
</dbReference>
<evidence type="ECO:0000259" key="4">
    <source>
        <dbReference type="Pfam" id="PF01055"/>
    </source>
</evidence>
<dbReference type="SUPFAM" id="SSF49785">
    <property type="entry name" value="Galactose-binding domain-like"/>
    <property type="match status" value="1"/>
</dbReference>
<dbReference type="InterPro" id="IPR000421">
    <property type="entry name" value="FA58C"/>
</dbReference>
<dbReference type="PANTHER" id="PTHR43863">
    <property type="entry name" value="HYDROLASE, PUTATIVE (AFU_ORTHOLOGUE AFUA_1G03140)-RELATED"/>
    <property type="match status" value="1"/>
</dbReference>
<dbReference type="InterPro" id="IPR025887">
    <property type="entry name" value="Glyco_hydro_31_N_dom"/>
</dbReference>
<dbReference type="SUPFAM" id="SSF49265">
    <property type="entry name" value="Fibronectin type III"/>
    <property type="match status" value="1"/>
</dbReference>
<evidence type="ECO:0000259" key="5">
    <source>
        <dbReference type="Pfam" id="PF13802"/>
    </source>
</evidence>
<dbReference type="Gene3D" id="2.60.40.1760">
    <property type="entry name" value="glycosyl hydrolase (family 31)"/>
    <property type="match status" value="1"/>
</dbReference>
<dbReference type="Pfam" id="PF21365">
    <property type="entry name" value="Glyco_hydro_31_3rd"/>
    <property type="match status" value="1"/>
</dbReference>
<dbReference type="Gene3D" id="3.20.20.80">
    <property type="entry name" value="Glycosidases"/>
    <property type="match status" value="1"/>
</dbReference>
<dbReference type="RefSeq" id="WP_046327715.1">
    <property type="nucleotide sequence ID" value="NZ_CP084389.1"/>
</dbReference>
<evidence type="ECO:0000256" key="1">
    <source>
        <dbReference type="ARBA" id="ARBA00007806"/>
    </source>
</evidence>
<dbReference type="SUPFAM" id="SSF51445">
    <property type="entry name" value="(Trans)glycosidases"/>
    <property type="match status" value="1"/>
</dbReference>
<dbReference type="Gene3D" id="2.60.40.1180">
    <property type="entry name" value="Golgi alpha-mannosidase II"/>
    <property type="match status" value="1"/>
</dbReference>
<sequence>MIQNTQTNKHQLGALTGASKCENYYELHFATGEIAHFYILANGIFRLLLDPTQEFNENRTELIQLAQFDHSAFERSQVRATNDSLIIHSDKYQIIWAQNPAVISIFDETLHHNRMHQSLPLELSNDGTTEFLAENKNEFFYGGGLQNGYFSHKGHRIVIKHDQITGKGGVIMPVPFFWSNAGYGELRNTNQPGIYDFGKSTPGTTILTHQDKIFDCFYLLGSNPQEILQHYYTLTGKPIMLPEYAFGLGHIGDFCTTLWQPSKAQERNACKIGNNYYIRTKDQDAASGKASLNGEENYQFSARAMIDQYHAQHFPLSWFIPNYAVQTNNVHALEFFNDYALNQDVQPGFWHQSETELPAKTAFTFTDAQSANHDAKQLQGESHLTQPMVLAGSGSTGMQKSAALIFGDIGGNWDNITTQIAGMLGANLSGQPLVGAAIDGLQGGGNAQINVRDFEWKSFTPLLFYFDDQGDFCKNPFAYNKKITEINLAYLKLRQHLTNYLCTLNKQARDGEPIMRPLFSDFPDEKANYTSQFGNEFMLGHNILVAPITNGREDEQGNSRKDNLYLPGKKSMWIDLFTGKKYAGGKVYNNLLFPLWHLPVFVKSGSIFDWGKRNFLLYPQEQSETVIYNNTASANSENGASFTRISSQVKNEQLRVTIEPVAEEVPDAFKEQPTELTIMCDSYPDRVTIKINDQIVPVQEYGSIDAFNHAHEGIFYNVNYGLDEFRQYQKNKQSALQIKLAKRDITTTKIEISVHNMQYGKNVLVHEITSGVLPSPKLPAVDSSKISAHSFELAWPHNSAVQIEINNLLYVGITGKNFAFHELTPNTRYIIRMRYVIGNKVSEWSDLFGVITKHAAKDYAIENIKVDCNYASKENHPLSYLTDLKLASEWQTEQSPSHEQPLELTFTFEKVEKLSRMVYVPRNIDHKGAPLALAIAVSSDGVNFTTYADNLHWKPDTKNKVVGMRDVRAQKVRLTIYQSSQEMLAAREVIFFRAKR</sequence>
<dbReference type="GO" id="GO:0030246">
    <property type="term" value="F:carbohydrate binding"/>
    <property type="evidence" value="ECO:0007669"/>
    <property type="project" value="InterPro"/>
</dbReference>
<keyword evidence="2" id="KW-0378">Hydrolase</keyword>
<evidence type="ECO:0000259" key="3">
    <source>
        <dbReference type="Pfam" id="PF00754"/>
    </source>
</evidence>
<dbReference type="InterPro" id="IPR048395">
    <property type="entry name" value="Glyco_hydro_31_C"/>
</dbReference>
<dbReference type="EMBL" id="CP084389">
    <property type="protein sequence ID" value="UZX29512.1"/>
    <property type="molecule type" value="Genomic_DNA"/>
</dbReference>
<dbReference type="InterPro" id="IPR000322">
    <property type="entry name" value="Glyco_hydro_31_TIM"/>
</dbReference>
<dbReference type="SUPFAM" id="SSF74650">
    <property type="entry name" value="Galactose mutarotase-like"/>
    <property type="match status" value="1"/>
</dbReference>
<keyword evidence="8" id="KW-1185">Reference proteome</keyword>
<feature type="domain" description="Glycosyl hydrolase family 31 C-terminal" evidence="6">
    <location>
        <begin position="511"/>
        <end position="607"/>
    </location>
</feature>
<dbReference type="AlphaFoldDB" id="A0AA47GGR7"/>
<evidence type="ECO:0000256" key="2">
    <source>
        <dbReference type="RuleBase" id="RU361185"/>
    </source>
</evidence>
<comment type="similarity">
    <text evidence="1 2">Belongs to the glycosyl hydrolase 31 family.</text>
</comment>
<feature type="domain" description="F5/8 type C" evidence="3">
    <location>
        <begin position="873"/>
        <end position="981"/>
    </location>
</feature>
<organism evidence="7 8">
    <name type="scientific">Lactobacillus helsingborgensis</name>
    <dbReference type="NCBI Taxonomy" id="1218494"/>
    <lineage>
        <taxon>Bacteria</taxon>
        <taxon>Bacillati</taxon>
        <taxon>Bacillota</taxon>
        <taxon>Bacilli</taxon>
        <taxon>Lactobacillales</taxon>
        <taxon>Lactobacillaceae</taxon>
        <taxon>Lactobacillus</taxon>
    </lineage>
</organism>
<feature type="domain" description="Glycoside hydrolase family 31 N-terminal" evidence="5">
    <location>
        <begin position="36"/>
        <end position="192"/>
    </location>
</feature>
<reference evidence="7" key="1">
    <citation type="submission" date="2021-09" db="EMBL/GenBank/DDBJ databases">
        <title>Lactobacillus species from Apis mellifera, Switzerland.</title>
        <authorList>
            <person name="Pfister J."/>
            <person name="Brown A."/>
            <person name="Neumann P."/>
            <person name="Collaud A."/>
            <person name="Retschnig G."/>
            <person name="Perreten V."/>
        </authorList>
    </citation>
    <scope>NUCLEOTIDE SEQUENCE</scope>
    <source>
        <strain evidence="7">IBH002</strain>
    </source>
</reference>
<dbReference type="Gene3D" id="2.60.120.260">
    <property type="entry name" value="Galactose-binding domain-like"/>
    <property type="match status" value="1"/>
</dbReference>
<protein>
    <submittedName>
        <fullName evidence="7">Discoidin domain-containing protein</fullName>
    </submittedName>
</protein>
<dbReference type="CDD" id="cd14752">
    <property type="entry name" value="GH31_N"/>
    <property type="match status" value="1"/>
</dbReference>
<feature type="domain" description="Glycoside hydrolase family 31 TIM barrel" evidence="4">
    <location>
        <begin position="363"/>
        <end position="504"/>
    </location>
</feature>
<dbReference type="Pfam" id="PF13802">
    <property type="entry name" value="Gal_mutarotas_2"/>
    <property type="match status" value="1"/>
</dbReference>
<dbReference type="Proteomes" id="UP001164557">
    <property type="component" value="Chromosome"/>
</dbReference>
<name>A0AA47GGR7_9LACO</name>
<dbReference type="Pfam" id="PF01055">
    <property type="entry name" value="Glyco_hydro_31_2nd"/>
    <property type="match status" value="1"/>
</dbReference>
<dbReference type="Pfam" id="PF00754">
    <property type="entry name" value="F5_F8_type_C"/>
    <property type="match status" value="1"/>
</dbReference>
<accession>A0AA47GGR7</accession>
<dbReference type="InterPro" id="IPR051816">
    <property type="entry name" value="Glycosyl_Hydrolase_31"/>
</dbReference>
<dbReference type="GO" id="GO:0004553">
    <property type="term" value="F:hydrolase activity, hydrolyzing O-glycosyl compounds"/>
    <property type="evidence" value="ECO:0007669"/>
    <property type="project" value="InterPro"/>
</dbReference>
<dbReference type="InterPro" id="IPR008979">
    <property type="entry name" value="Galactose-bd-like_sf"/>
</dbReference>
<proteinExistence type="inferred from homology"/>
<evidence type="ECO:0000313" key="7">
    <source>
        <dbReference type="EMBL" id="UZX29512.1"/>
    </source>
</evidence>
<dbReference type="SUPFAM" id="SSF51011">
    <property type="entry name" value="Glycosyl hydrolase domain"/>
    <property type="match status" value="1"/>
</dbReference>
<evidence type="ECO:0000313" key="8">
    <source>
        <dbReference type="Proteomes" id="UP001164557"/>
    </source>
</evidence>
<evidence type="ECO:0000259" key="6">
    <source>
        <dbReference type="Pfam" id="PF21365"/>
    </source>
</evidence>
<keyword evidence="2" id="KW-0326">Glycosidase</keyword>